<accession>A0A9P5YX98</accession>
<keyword evidence="2" id="KW-1185">Reference proteome</keyword>
<evidence type="ECO:0000313" key="2">
    <source>
        <dbReference type="Proteomes" id="UP000807469"/>
    </source>
</evidence>
<sequence length="87" mass="9559">MHLGHGHSKLRLNEDGIHHRNRIILVAGDKPRVHEGPNYDVKAAIGWARARMVCDAYRRGMKDAIMGKSSGGAVEIIGSTSCMVKPR</sequence>
<organism evidence="1 2">
    <name type="scientific">Pholiota conissans</name>
    <dbReference type="NCBI Taxonomy" id="109636"/>
    <lineage>
        <taxon>Eukaryota</taxon>
        <taxon>Fungi</taxon>
        <taxon>Dikarya</taxon>
        <taxon>Basidiomycota</taxon>
        <taxon>Agaricomycotina</taxon>
        <taxon>Agaricomycetes</taxon>
        <taxon>Agaricomycetidae</taxon>
        <taxon>Agaricales</taxon>
        <taxon>Agaricineae</taxon>
        <taxon>Strophariaceae</taxon>
        <taxon>Pholiota</taxon>
    </lineage>
</organism>
<dbReference type="Proteomes" id="UP000807469">
    <property type="component" value="Unassembled WGS sequence"/>
</dbReference>
<reference evidence="1" key="1">
    <citation type="submission" date="2020-11" db="EMBL/GenBank/DDBJ databases">
        <authorList>
            <consortium name="DOE Joint Genome Institute"/>
            <person name="Ahrendt S."/>
            <person name="Riley R."/>
            <person name="Andreopoulos W."/>
            <person name="Labutti K."/>
            <person name="Pangilinan J."/>
            <person name="Ruiz-Duenas F.J."/>
            <person name="Barrasa J.M."/>
            <person name="Sanchez-Garcia M."/>
            <person name="Camarero S."/>
            <person name="Miyauchi S."/>
            <person name="Serrano A."/>
            <person name="Linde D."/>
            <person name="Babiker R."/>
            <person name="Drula E."/>
            <person name="Ayuso-Fernandez I."/>
            <person name="Pacheco R."/>
            <person name="Padilla G."/>
            <person name="Ferreira P."/>
            <person name="Barriuso J."/>
            <person name="Kellner H."/>
            <person name="Castanera R."/>
            <person name="Alfaro M."/>
            <person name="Ramirez L."/>
            <person name="Pisabarro A.G."/>
            <person name="Kuo A."/>
            <person name="Tritt A."/>
            <person name="Lipzen A."/>
            <person name="He G."/>
            <person name="Yan M."/>
            <person name="Ng V."/>
            <person name="Cullen D."/>
            <person name="Martin F."/>
            <person name="Rosso M.-N."/>
            <person name="Henrissat B."/>
            <person name="Hibbett D."/>
            <person name="Martinez A.T."/>
            <person name="Grigoriev I.V."/>
        </authorList>
    </citation>
    <scope>NUCLEOTIDE SEQUENCE</scope>
    <source>
        <strain evidence="1">CIRM-BRFM 674</strain>
    </source>
</reference>
<protein>
    <submittedName>
        <fullName evidence="1">Uncharacterized protein</fullName>
    </submittedName>
</protein>
<proteinExistence type="predicted"/>
<comment type="caution">
    <text evidence="1">The sequence shown here is derived from an EMBL/GenBank/DDBJ whole genome shotgun (WGS) entry which is preliminary data.</text>
</comment>
<name>A0A9P5YX98_9AGAR</name>
<dbReference type="EMBL" id="MU155270">
    <property type="protein sequence ID" value="KAF9477154.1"/>
    <property type="molecule type" value="Genomic_DNA"/>
</dbReference>
<dbReference type="AlphaFoldDB" id="A0A9P5YX98"/>
<gene>
    <name evidence="1" type="ORF">BDN70DRAFT_881509</name>
</gene>
<evidence type="ECO:0000313" key="1">
    <source>
        <dbReference type="EMBL" id="KAF9477154.1"/>
    </source>
</evidence>